<accession>A0A0C2XZ72</accession>
<dbReference type="InterPro" id="IPR013945">
    <property type="entry name" value="Pkr1"/>
</dbReference>
<keyword evidence="1" id="KW-1133">Transmembrane helix</keyword>
<evidence type="ECO:0008006" key="4">
    <source>
        <dbReference type="Google" id="ProtNLM"/>
    </source>
</evidence>
<dbReference type="Proteomes" id="UP000053424">
    <property type="component" value="Unassembled WGS sequence"/>
</dbReference>
<evidence type="ECO:0000313" key="2">
    <source>
        <dbReference type="EMBL" id="KIM42933.1"/>
    </source>
</evidence>
<sequence>MSDSTQPTPAPNKPAQSFLSTILQPGSSLHPTFLLIVDCAFLLLLLVFITLAFLTAGNPHVFALMGIELCLWVSVKWFVNELKNVPSVEEEGDADNRSKIEEKKSQ</sequence>
<feature type="transmembrane region" description="Helical" evidence="1">
    <location>
        <begin position="33"/>
        <end position="54"/>
    </location>
</feature>
<keyword evidence="1" id="KW-0812">Transmembrane</keyword>
<dbReference type="EMBL" id="KN831777">
    <property type="protein sequence ID" value="KIM42933.1"/>
    <property type="molecule type" value="Genomic_DNA"/>
</dbReference>
<keyword evidence="3" id="KW-1185">Reference proteome</keyword>
<dbReference type="HOGENOM" id="CLU_068499_2_0_1"/>
<evidence type="ECO:0000313" key="3">
    <source>
        <dbReference type="Proteomes" id="UP000053424"/>
    </source>
</evidence>
<feature type="non-terminal residue" evidence="2">
    <location>
        <position position="1"/>
    </location>
</feature>
<dbReference type="OrthoDB" id="10251744at2759"/>
<reference evidence="3" key="2">
    <citation type="submission" date="2015-01" db="EMBL/GenBank/DDBJ databases">
        <title>Evolutionary Origins and Diversification of the Mycorrhizal Mutualists.</title>
        <authorList>
            <consortium name="DOE Joint Genome Institute"/>
            <consortium name="Mycorrhizal Genomics Consortium"/>
            <person name="Kohler A."/>
            <person name="Kuo A."/>
            <person name="Nagy L.G."/>
            <person name="Floudas D."/>
            <person name="Copeland A."/>
            <person name="Barry K.W."/>
            <person name="Cichocki N."/>
            <person name="Veneault-Fourrey C."/>
            <person name="LaButti K."/>
            <person name="Lindquist E.A."/>
            <person name="Lipzen A."/>
            <person name="Lundell T."/>
            <person name="Morin E."/>
            <person name="Murat C."/>
            <person name="Riley R."/>
            <person name="Ohm R."/>
            <person name="Sun H."/>
            <person name="Tunlid A."/>
            <person name="Henrissat B."/>
            <person name="Grigoriev I.V."/>
            <person name="Hibbett D.S."/>
            <person name="Martin F."/>
        </authorList>
    </citation>
    <scope>NUCLEOTIDE SEQUENCE [LARGE SCALE GENOMIC DNA]</scope>
    <source>
        <strain evidence="3">h7</strain>
    </source>
</reference>
<evidence type="ECO:0000256" key="1">
    <source>
        <dbReference type="SAM" id="Phobius"/>
    </source>
</evidence>
<dbReference type="AlphaFoldDB" id="A0A0C2XZ72"/>
<gene>
    <name evidence="2" type="ORF">M413DRAFT_444551</name>
</gene>
<dbReference type="Pfam" id="PF08636">
    <property type="entry name" value="Pkr1"/>
    <property type="match status" value="1"/>
</dbReference>
<protein>
    <recommendedName>
        <fullName evidence="4">Pkr1-domain-containing protein</fullName>
    </recommendedName>
</protein>
<dbReference type="PANTHER" id="PTHR28251">
    <property type="entry name" value="V-TYPE ATPASE ASSEMBLY FACTOR PKR1"/>
    <property type="match status" value="1"/>
</dbReference>
<proteinExistence type="predicted"/>
<dbReference type="GO" id="GO:0070072">
    <property type="term" value="P:vacuolar proton-transporting V-type ATPase complex assembly"/>
    <property type="evidence" value="ECO:0007669"/>
    <property type="project" value="InterPro"/>
</dbReference>
<reference evidence="2 3" key="1">
    <citation type="submission" date="2014-04" db="EMBL/GenBank/DDBJ databases">
        <authorList>
            <consortium name="DOE Joint Genome Institute"/>
            <person name="Kuo A."/>
            <person name="Gay G."/>
            <person name="Dore J."/>
            <person name="Kohler A."/>
            <person name="Nagy L.G."/>
            <person name="Floudas D."/>
            <person name="Copeland A."/>
            <person name="Barry K.W."/>
            <person name="Cichocki N."/>
            <person name="Veneault-Fourrey C."/>
            <person name="LaButti K."/>
            <person name="Lindquist E.A."/>
            <person name="Lipzen A."/>
            <person name="Lundell T."/>
            <person name="Morin E."/>
            <person name="Murat C."/>
            <person name="Sun H."/>
            <person name="Tunlid A."/>
            <person name="Henrissat B."/>
            <person name="Grigoriev I.V."/>
            <person name="Hibbett D.S."/>
            <person name="Martin F."/>
            <person name="Nordberg H.P."/>
            <person name="Cantor M.N."/>
            <person name="Hua S.X."/>
        </authorList>
    </citation>
    <scope>NUCLEOTIDE SEQUENCE [LARGE SCALE GENOMIC DNA]</scope>
    <source>
        <strain evidence="3">h7</strain>
    </source>
</reference>
<organism evidence="2 3">
    <name type="scientific">Hebeloma cylindrosporum</name>
    <dbReference type="NCBI Taxonomy" id="76867"/>
    <lineage>
        <taxon>Eukaryota</taxon>
        <taxon>Fungi</taxon>
        <taxon>Dikarya</taxon>
        <taxon>Basidiomycota</taxon>
        <taxon>Agaricomycotina</taxon>
        <taxon>Agaricomycetes</taxon>
        <taxon>Agaricomycetidae</taxon>
        <taxon>Agaricales</taxon>
        <taxon>Agaricineae</taxon>
        <taxon>Hymenogastraceae</taxon>
        <taxon>Hebeloma</taxon>
    </lineage>
</organism>
<name>A0A0C2XZ72_HEBCY</name>
<dbReference type="GO" id="GO:0005789">
    <property type="term" value="C:endoplasmic reticulum membrane"/>
    <property type="evidence" value="ECO:0007669"/>
    <property type="project" value="TreeGrafter"/>
</dbReference>
<dbReference type="PANTHER" id="PTHR28251:SF1">
    <property type="entry name" value="V-TYPE ATPASE ASSEMBLY FACTOR PKR1"/>
    <property type="match status" value="1"/>
</dbReference>
<keyword evidence="1" id="KW-0472">Membrane</keyword>